<dbReference type="InterPro" id="IPR005861">
    <property type="entry name" value="HisP_aminotrans"/>
</dbReference>
<dbReference type="SUPFAM" id="SSF53383">
    <property type="entry name" value="PLP-dependent transferases"/>
    <property type="match status" value="1"/>
</dbReference>
<keyword evidence="9 11" id="KW-0368">Histidine biosynthesis</keyword>
<dbReference type="GO" id="GO:0004400">
    <property type="term" value="F:histidinol-phosphate transaminase activity"/>
    <property type="evidence" value="ECO:0007669"/>
    <property type="project" value="UniProtKB-UniRule"/>
</dbReference>
<comment type="pathway">
    <text evidence="2 11">Amino-acid biosynthesis; L-histidine biosynthesis; L-histidine from 5-phospho-alpha-D-ribose 1-diphosphate: step 7/9.</text>
</comment>
<dbReference type="InterPro" id="IPR015422">
    <property type="entry name" value="PyrdxlP-dep_Trfase_small"/>
</dbReference>
<reference evidence="13" key="1">
    <citation type="submission" date="2020-02" db="EMBL/GenBank/DDBJ databases">
        <authorList>
            <person name="Meier V. D."/>
        </authorList>
    </citation>
    <scope>NUCLEOTIDE SEQUENCE</scope>
    <source>
        <strain evidence="13">AVDCRST_MAG49</strain>
    </source>
</reference>
<keyword evidence="5 11" id="KW-0032">Aminotransferase</keyword>
<accession>A0A6J4U9C8</accession>
<dbReference type="InterPro" id="IPR015421">
    <property type="entry name" value="PyrdxlP-dep_Trfase_major"/>
</dbReference>
<dbReference type="Pfam" id="PF00155">
    <property type="entry name" value="Aminotran_1_2"/>
    <property type="match status" value="1"/>
</dbReference>
<comment type="similarity">
    <text evidence="3 11">Belongs to the class-II pyridoxal-phosphate-dependent aminotransferase family. Histidinol-phosphate aminotransferase subfamily.</text>
</comment>
<evidence type="ECO:0000313" key="13">
    <source>
        <dbReference type="EMBL" id="CAA9544512.1"/>
    </source>
</evidence>
<evidence type="ECO:0000256" key="10">
    <source>
        <dbReference type="ARBA" id="ARBA00047481"/>
    </source>
</evidence>
<evidence type="ECO:0000256" key="2">
    <source>
        <dbReference type="ARBA" id="ARBA00005011"/>
    </source>
</evidence>
<evidence type="ECO:0000256" key="4">
    <source>
        <dbReference type="ARBA" id="ARBA00011738"/>
    </source>
</evidence>
<gene>
    <name evidence="11" type="primary">hisC</name>
    <name evidence="13" type="ORF">AVDCRST_MAG49-1317</name>
</gene>
<dbReference type="CDD" id="cd00609">
    <property type="entry name" value="AAT_like"/>
    <property type="match status" value="1"/>
</dbReference>
<dbReference type="PANTHER" id="PTHR43643">
    <property type="entry name" value="HISTIDINOL-PHOSPHATE AMINOTRANSFERASE 2"/>
    <property type="match status" value="1"/>
</dbReference>
<comment type="catalytic activity">
    <reaction evidence="10 11">
        <text>L-histidinol phosphate + 2-oxoglutarate = 3-(imidazol-4-yl)-2-oxopropyl phosphate + L-glutamate</text>
        <dbReference type="Rhea" id="RHEA:23744"/>
        <dbReference type="ChEBI" id="CHEBI:16810"/>
        <dbReference type="ChEBI" id="CHEBI:29985"/>
        <dbReference type="ChEBI" id="CHEBI:57766"/>
        <dbReference type="ChEBI" id="CHEBI:57980"/>
        <dbReference type="EC" id="2.6.1.9"/>
    </reaction>
</comment>
<dbReference type="AlphaFoldDB" id="A0A6J4U9C8"/>
<dbReference type="EC" id="2.6.1.9" evidence="11"/>
<dbReference type="EMBL" id="CADCWG010000068">
    <property type="protein sequence ID" value="CAA9544512.1"/>
    <property type="molecule type" value="Genomic_DNA"/>
</dbReference>
<feature type="domain" description="Aminotransferase class I/classII large" evidence="12">
    <location>
        <begin position="40"/>
        <end position="365"/>
    </location>
</feature>
<comment type="subunit">
    <text evidence="4 11">Homodimer.</text>
</comment>
<dbReference type="PANTHER" id="PTHR43643:SF6">
    <property type="entry name" value="HISTIDINOL-PHOSPHATE AMINOTRANSFERASE"/>
    <property type="match status" value="1"/>
</dbReference>
<dbReference type="InterPro" id="IPR015424">
    <property type="entry name" value="PyrdxlP-dep_Trfase"/>
</dbReference>
<organism evidence="13">
    <name type="scientific">uncultured Thermomicrobiales bacterium</name>
    <dbReference type="NCBI Taxonomy" id="1645740"/>
    <lineage>
        <taxon>Bacteria</taxon>
        <taxon>Pseudomonadati</taxon>
        <taxon>Thermomicrobiota</taxon>
        <taxon>Thermomicrobia</taxon>
        <taxon>Thermomicrobiales</taxon>
        <taxon>environmental samples</taxon>
    </lineage>
</organism>
<evidence type="ECO:0000256" key="3">
    <source>
        <dbReference type="ARBA" id="ARBA00007970"/>
    </source>
</evidence>
<evidence type="ECO:0000256" key="6">
    <source>
        <dbReference type="ARBA" id="ARBA00022605"/>
    </source>
</evidence>
<keyword evidence="6 11" id="KW-0028">Amino-acid biosynthesis</keyword>
<evidence type="ECO:0000256" key="1">
    <source>
        <dbReference type="ARBA" id="ARBA00001933"/>
    </source>
</evidence>
<comment type="cofactor">
    <cofactor evidence="1 11">
        <name>pyridoxal 5'-phosphate</name>
        <dbReference type="ChEBI" id="CHEBI:597326"/>
    </cofactor>
</comment>
<evidence type="ECO:0000256" key="5">
    <source>
        <dbReference type="ARBA" id="ARBA00022576"/>
    </source>
</evidence>
<dbReference type="GO" id="GO:0030170">
    <property type="term" value="F:pyridoxal phosphate binding"/>
    <property type="evidence" value="ECO:0007669"/>
    <property type="project" value="InterPro"/>
</dbReference>
<evidence type="ECO:0000256" key="11">
    <source>
        <dbReference type="HAMAP-Rule" id="MF_01023"/>
    </source>
</evidence>
<dbReference type="HAMAP" id="MF_01023">
    <property type="entry name" value="HisC_aminotrans_2"/>
    <property type="match status" value="1"/>
</dbReference>
<keyword evidence="7 11" id="KW-0808">Transferase</keyword>
<keyword evidence="8 11" id="KW-0663">Pyridoxal phosphate</keyword>
<dbReference type="InterPro" id="IPR004839">
    <property type="entry name" value="Aminotransferase_I/II_large"/>
</dbReference>
<evidence type="ECO:0000259" key="12">
    <source>
        <dbReference type="Pfam" id="PF00155"/>
    </source>
</evidence>
<dbReference type="UniPathway" id="UPA00031">
    <property type="reaction ID" value="UER00012"/>
</dbReference>
<dbReference type="Gene3D" id="3.90.1150.10">
    <property type="entry name" value="Aspartate Aminotransferase, domain 1"/>
    <property type="match status" value="1"/>
</dbReference>
<evidence type="ECO:0000256" key="8">
    <source>
        <dbReference type="ARBA" id="ARBA00022898"/>
    </source>
</evidence>
<sequence>MTAPAVGRTVDVTAGVRPAVRAMPTYVPAKIDHASPTGRQVKLDMNESPYGPSPRARAALAAFDATNRYPDFAASELREALACYTGVPAERIAAGAGLDDVLNNLMVLLVDPGDEVVISEPTFGVYRSLVALRGGRTVDVPLGPRPDFALDAEAILAAITPRTKLVLICDPNNPTGHRFDPASVERVIAGAPCLVAVDEAYAEFAGATILPLMARYPNLCVLRTLSKFAGLAGMRVGYGIFPEALMPDVWRVTPAFCNVSAASTAAAVASLEDVAFLRGVIDRLNADRDRLAADLAALPGVEPFPSATNFLLVRLPVRDARPVVLDLAAHGVHVRHFANPALGIADCLRVSVGTPEEHARFLAALRDALGRAEAAA</sequence>
<dbReference type="NCBIfam" id="TIGR01141">
    <property type="entry name" value="hisC"/>
    <property type="match status" value="1"/>
</dbReference>
<proteinExistence type="inferred from homology"/>
<dbReference type="InterPro" id="IPR050106">
    <property type="entry name" value="HistidinolP_aminotransfase"/>
</dbReference>
<protein>
    <recommendedName>
        <fullName evidence="11">Histidinol-phosphate aminotransferase</fullName>
        <ecNumber evidence="11">2.6.1.9</ecNumber>
    </recommendedName>
    <alternativeName>
        <fullName evidence="11">Imidazole acetol-phosphate transaminase</fullName>
    </alternativeName>
</protein>
<evidence type="ECO:0000256" key="7">
    <source>
        <dbReference type="ARBA" id="ARBA00022679"/>
    </source>
</evidence>
<dbReference type="GO" id="GO:0000105">
    <property type="term" value="P:L-histidine biosynthetic process"/>
    <property type="evidence" value="ECO:0007669"/>
    <property type="project" value="UniProtKB-UniRule"/>
</dbReference>
<name>A0A6J4U9C8_9BACT</name>
<evidence type="ECO:0000256" key="9">
    <source>
        <dbReference type="ARBA" id="ARBA00023102"/>
    </source>
</evidence>
<feature type="modified residue" description="N6-(pyridoxal phosphate)lysine" evidence="11">
    <location>
        <position position="227"/>
    </location>
</feature>
<dbReference type="Gene3D" id="3.40.640.10">
    <property type="entry name" value="Type I PLP-dependent aspartate aminotransferase-like (Major domain)"/>
    <property type="match status" value="1"/>
</dbReference>